<keyword evidence="2" id="KW-1185">Reference proteome</keyword>
<dbReference type="Proteomes" id="UP001084650">
    <property type="component" value="Unassembled WGS sequence"/>
</dbReference>
<sequence>MTPTFKAAPMRRARCSGSLPFVLRRNAPAVDAERIASRSARDADTGMGAGAAPAALPAVDIGATPGPTAAAEALPGAPVGGRGAGGAGVVGGPRGTGGAGGAPLGGAALRGAAPAEVETPPTPVLGPAPAAAGGGAAGWLGAGAGEVAGADDANGGGAWFTICCIGEGCALAALVGDAAAG</sequence>
<dbReference type="EMBL" id="JAPQYE010000015">
    <property type="protein sequence ID" value="MCZ0731221.1"/>
    <property type="molecule type" value="Genomic_DNA"/>
</dbReference>
<evidence type="ECO:0000313" key="1">
    <source>
        <dbReference type="EMBL" id="MCZ0731221.1"/>
    </source>
</evidence>
<accession>A0ABT4HLY0</accession>
<gene>
    <name evidence="1" type="ORF">OY187_24500</name>
</gene>
<name>A0ABT4HLY0_MYCIR</name>
<protein>
    <submittedName>
        <fullName evidence="1">Uncharacterized protein</fullName>
    </submittedName>
</protein>
<evidence type="ECO:0000313" key="2">
    <source>
        <dbReference type="Proteomes" id="UP001084650"/>
    </source>
</evidence>
<reference evidence="1" key="1">
    <citation type="submission" date="2022-12" db="EMBL/GenBank/DDBJ databases">
        <title>Whole genome sequence of Mycolicibacterium iranicum strain SBH312.</title>
        <authorList>
            <person name="Jani J."/>
            <person name="Arifin Mustapha Z."/>
            <person name="Ahmed K."/>
            <person name="Kai Ling C."/>
        </authorList>
    </citation>
    <scope>NUCLEOTIDE SEQUENCE</scope>
    <source>
        <strain evidence="1">SBH312</strain>
    </source>
</reference>
<dbReference type="RefSeq" id="WP_235065548.1">
    <property type="nucleotide sequence ID" value="NZ_JAPQYE010000015.1"/>
</dbReference>
<proteinExistence type="predicted"/>
<organism evidence="1 2">
    <name type="scientific">Mycolicibacterium iranicum</name>
    <name type="common">Mycobacterium iranicum</name>
    <dbReference type="NCBI Taxonomy" id="912594"/>
    <lineage>
        <taxon>Bacteria</taxon>
        <taxon>Bacillati</taxon>
        <taxon>Actinomycetota</taxon>
        <taxon>Actinomycetes</taxon>
        <taxon>Mycobacteriales</taxon>
        <taxon>Mycobacteriaceae</taxon>
        <taxon>Mycolicibacterium</taxon>
    </lineage>
</organism>
<comment type="caution">
    <text evidence="1">The sequence shown here is derived from an EMBL/GenBank/DDBJ whole genome shotgun (WGS) entry which is preliminary data.</text>
</comment>